<gene>
    <name evidence="2" type="ORF">GCM10010411_56120</name>
</gene>
<keyword evidence="3" id="KW-1185">Reference proteome</keyword>
<protein>
    <recommendedName>
        <fullName evidence="1">DUF397 domain-containing protein</fullName>
    </recommendedName>
</protein>
<feature type="domain" description="DUF397" evidence="1">
    <location>
        <begin position="6"/>
        <end position="60"/>
    </location>
</feature>
<comment type="caution">
    <text evidence="2">The sequence shown here is derived from an EMBL/GenBank/DDBJ whole genome shotgun (WGS) entry which is preliminary data.</text>
</comment>
<evidence type="ECO:0000313" key="3">
    <source>
        <dbReference type="Proteomes" id="UP001501509"/>
    </source>
</evidence>
<name>A0ABP6CIE8_9ACTN</name>
<evidence type="ECO:0000313" key="2">
    <source>
        <dbReference type="EMBL" id="GAA2614005.1"/>
    </source>
</evidence>
<organism evidence="2 3">
    <name type="scientific">Actinomadura fulvescens</name>
    <dbReference type="NCBI Taxonomy" id="46160"/>
    <lineage>
        <taxon>Bacteria</taxon>
        <taxon>Bacillati</taxon>
        <taxon>Actinomycetota</taxon>
        <taxon>Actinomycetes</taxon>
        <taxon>Streptosporangiales</taxon>
        <taxon>Thermomonosporaceae</taxon>
        <taxon>Actinomadura</taxon>
    </lineage>
</organism>
<proteinExistence type="predicted"/>
<reference evidence="3" key="1">
    <citation type="journal article" date="2019" name="Int. J. Syst. Evol. Microbiol.">
        <title>The Global Catalogue of Microorganisms (GCM) 10K type strain sequencing project: providing services to taxonomists for standard genome sequencing and annotation.</title>
        <authorList>
            <consortium name="The Broad Institute Genomics Platform"/>
            <consortium name="The Broad Institute Genome Sequencing Center for Infectious Disease"/>
            <person name="Wu L."/>
            <person name="Ma J."/>
        </authorList>
    </citation>
    <scope>NUCLEOTIDE SEQUENCE [LARGE SCALE GENOMIC DNA]</scope>
    <source>
        <strain evidence="3">JCM 6833</strain>
    </source>
</reference>
<sequence length="61" mass="6540">MSSDHLVWRKSSRSAEGTDAQCVEVAALPGIVAVRDSKAPEAGHISFSRSGFRALTAKLRQ</sequence>
<dbReference type="Proteomes" id="UP001501509">
    <property type="component" value="Unassembled WGS sequence"/>
</dbReference>
<accession>A0ABP6CIE8</accession>
<dbReference type="Pfam" id="PF04149">
    <property type="entry name" value="DUF397"/>
    <property type="match status" value="1"/>
</dbReference>
<dbReference type="InterPro" id="IPR007278">
    <property type="entry name" value="DUF397"/>
</dbReference>
<dbReference type="EMBL" id="BAAATD010000008">
    <property type="protein sequence ID" value="GAA2614005.1"/>
    <property type="molecule type" value="Genomic_DNA"/>
</dbReference>
<evidence type="ECO:0000259" key="1">
    <source>
        <dbReference type="Pfam" id="PF04149"/>
    </source>
</evidence>
<dbReference type="RefSeq" id="WP_344545446.1">
    <property type="nucleotide sequence ID" value="NZ_BAAATD010000008.1"/>
</dbReference>